<sequence length="94" mass="10903">MDIGSVNHEVAFCKVYDMATKEKVERILLKNRISYYVEWEDKGFGGLFMFRKPKGRTACVFRIHSDEVARARELLRSVLGSKKKETAEKEEGED</sequence>
<reference evidence="1" key="1">
    <citation type="journal article" date="2021" name="PeerJ">
        <title>Extensive microbial diversity within the chicken gut microbiome revealed by metagenomics and culture.</title>
        <authorList>
            <person name="Gilroy R."/>
            <person name="Ravi A."/>
            <person name="Getino M."/>
            <person name="Pursley I."/>
            <person name="Horton D.L."/>
            <person name="Alikhan N.F."/>
            <person name="Baker D."/>
            <person name="Gharbi K."/>
            <person name="Hall N."/>
            <person name="Watson M."/>
            <person name="Adriaenssens E.M."/>
            <person name="Foster-Nyarko E."/>
            <person name="Jarju S."/>
            <person name="Secka A."/>
            <person name="Antonio M."/>
            <person name="Oren A."/>
            <person name="Chaudhuri R.R."/>
            <person name="La Ragione R."/>
            <person name="Hildebrand F."/>
            <person name="Pallen M.J."/>
        </authorList>
    </citation>
    <scope>NUCLEOTIDE SEQUENCE</scope>
    <source>
        <strain evidence="1">ChiSxjej3B15-24422</strain>
    </source>
</reference>
<evidence type="ECO:0000313" key="2">
    <source>
        <dbReference type="Proteomes" id="UP000824007"/>
    </source>
</evidence>
<dbReference type="EMBL" id="DXDD01000086">
    <property type="protein sequence ID" value="HIY60376.1"/>
    <property type="molecule type" value="Genomic_DNA"/>
</dbReference>
<evidence type="ECO:0000313" key="1">
    <source>
        <dbReference type="EMBL" id="HIY60376.1"/>
    </source>
</evidence>
<gene>
    <name evidence="1" type="ORF">H9831_06840</name>
</gene>
<organism evidence="1 2">
    <name type="scientific">Candidatus Eisenbergiella pullistercoris</name>
    <dbReference type="NCBI Taxonomy" id="2838555"/>
    <lineage>
        <taxon>Bacteria</taxon>
        <taxon>Bacillati</taxon>
        <taxon>Bacillota</taxon>
        <taxon>Clostridia</taxon>
        <taxon>Lachnospirales</taxon>
        <taxon>Lachnospiraceae</taxon>
        <taxon>Eisenbergiella</taxon>
    </lineage>
</organism>
<reference evidence="1" key="2">
    <citation type="submission" date="2021-04" db="EMBL/GenBank/DDBJ databases">
        <authorList>
            <person name="Gilroy R."/>
        </authorList>
    </citation>
    <scope>NUCLEOTIDE SEQUENCE</scope>
    <source>
        <strain evidence="1">ChiSxjej3B15-24422</strain>
    </source>
</reference>
<accession>A0A9D1YPD4</accession>
<name>A0A9D1YPD4_9FIRM</name>
<protein>
    <submittedName>
        <fullName evidence="1">Uncharacterized protein</fullName>
    </submittedName>
</protein>
<proteinExistence type="predicted"/>
<comment type="caution">
    <text evidence="1">The sequence shown here is derived from an EMBL/GenBank/DDBJ whole genome shotgun (WGS) entry which is preliminary data.</text>
</comment>
<dbReference type="Proteomes" id="UP000824007">
    <property type="component" value="Unassembled WGS sequence"/>
</dbReference>
<dbReference type="AlphaFoldDB" id="A0A9D1YPD4"/>